<evidence type="ECO:0000259" key="2">
    <source>
        <dbReference type="Pfam" id="PF00248"/>
    </source>
</evidence>
<evidence type="ECO:0000313" key="3">
    <source>
        <dbReference type="EMBL" id="KIA62661.1"/>
    </source>
</evidence>
<accession>A0ABR4ZBD0</accession>
<dbReference type="SUPFAM" id="SSF51430">
    <property type="entry name" value="NAD(P)-linked oxidoreductase"/>
    <property type="match status" value="1"/>
</dbReference>
<proteinExistence type="predicted"/>
<comment type="caution">
    <text evidence="3">The sequence shown here is derived from an EMBL/GenBank/DDBJ whole genome shotgun (WGS) entry which is preliminary data.</text>
</comment>
<keyword evidence="4" id="KW-1185">Reference proteome</keyword>
<dbReference type="PANTHER" id="PTHR43625">
    <property type="entry name" value="AFLATOXIN B1 ALDEHYDE REDUCTASE"/>
    <property type="match status" value="1"/>
</dbReference>
<keyword evidence="1" id="KW-0560">Oxidoreductase</keyword>
<dbReference type="Gene3D" id="3.20.20.100">
    <property type="entry name" value="NADP-dependent oxidoreductase domain"/>
    <property type="match status" value="1"/>
</dbReference>
<dbReference type="InterPro" id="IPR023210">
    <property type="entry name" value="NADP_OxRdtase_dom"/>
</dbReference>
<dbReference type="InterPro" id="IPR036812">
    <property type="entry name" value="NAD(P)_OxRdtase_dom_sf"/>
</dbReference>
<dbReference type="Pfam" id="PF00248">
    <property type="entry name" value="Aldo_ket_red"/>
    <property type="match status" value="1"/>
</dbReference>
<evidence type="ECO:0000256" key="1">
    <source>
        <dbReference type="ARBA" id="ARBA00023002"/>
    </source>
</evidence>
<dbReference type="RefSeq" id="WP_043674461.1">
    <property type="nucleotide sequence ID" value="NZ_BDCI01000036.1"/>
</dbReference>
<protein>
    <submittedName>
        <fullName evidence="3">Aldo/keto reductase</fullName>
    </submittedName>
</protein>
<dbReference type="InterPro" id="IPR050791">
    <property type="entry name" value="Aldo-Keto_reductase"/>
</dbReference>
<sequence length="338" mass="36326">MTGNTLPTTTLGASGIEVGGQGLGCMGISAFYGSTDTVEARAMLDHALELGVTLFDTADVYGAGRNEEFLSEFVRRNRERVVLATKFAIYTKPDDPAFRGIDNSPAYIRRAVEASLRRLGIDTIDLYYMHRRDPAVPIEETVGVLAELVTQGKVRALGLSEVTGPELRAAHAVHPIAAIQSEWSVFSRDVERTAVPAAAELGVTFVPYSPLGRGFLAGSFSSATELPDEKDFRHTMPRFTGDNAAHNVELLAPLRRIADARGVTLAQVALAWVHSRAAVHGVPVVPIPGTRKRTRLAENVAAATLALSEDELATLDPIADRVAGNRYADMSFSSAGRE</sequence>
<dbReference type="EMBL" id="JNFP01000029">
    <property type="protein sequence ID" value="KIA62661.1"/>
    <property type="molecule type" value="Genomic_DNA"/>
</dbReference>
<evidence type="ECO:0000313" key="4">
    <source>
        <dbReference type="Proteomes" id="UP000031364"/>
    </source>
</evidence>
<feature type="domain" description="NADP-dependent oxidoreductase" evidence="2">
    <location>
        <begin position="22"/>
        <end position="318"/>
    </location>
</feature>
<gene>
    <name evidence="3" type="ORF">FG87_23520</name>
</gene>
<dbReference type="Proteomes" id="UP000031364">
    <property type="component" value="Unassembled WGS sequence"/>
</dbReference>
<dbReference type="PANTHER" id="PTHR43625:SF77">
    <property type="entry name" value="ALDO-KETO REDUCTASE"/>
    <property type="match status" value="1"/>
</dbReference>
<dbReference type="CDD" id="cd19076">
    <property type="entry name" value="AKR_AKR13A_13D"/>
    <property type="match status" value="1"/>
</dbReference>
<reference evidence="3 4" key="1">
    <citation type="journal article" date="2014" name="Int. J. Syst. Evol. Microbiol.">
        <title>Nocardia vulneris sp. nov., isolated from wounds of human patients in North America.</title>
        <authorList>
            <person name="Lasker B.A."/>
            <person name="Bell M."/>
            <person name="Klenk H.P."/>
            <person name="Sproer C."/>
            <person name="Schumann C."/>
            <person name="Schumann P."/>
            <person name="Brown J.M."/>
        </authorList>
    </citation>
    <scope>NUCLEOTIDE SEQUENCE [LARGE SCALE GENOMIC DNA]</scope>
    <source>
        <strain evidence="3 4">W9851</strain>
    </source>
</reference>
<name>A0ABR4ZBD0_9NOCA</name>
<organism evidence="3 4">
    <name type="scientific">Nocardia vulneris</name>
    <dbReference type="NCBI Taxonomy" id="1141657"/>
    <lineage>
        <taxon>Bacteria</taxon>
        <taxon>Bacillati</taxon>
        <taxon>Actinomycetota</taxon>
        <taxon>Actinomycetes</taxon>
        <taxon>Mycobacteriales</taxon>
        <taxon>Nocardiaceae</taxon>
        <taxon>Nocardia</taxon>
    </lineage>
</organism>